<evidence type="ECO:0000313" key="1">
    <source>
        <dbReference type="EMBL" id="CAH1984509.1"/>
    </source>
</evidence>
<evidence type="ECO:0000313" key="2">
    <source>
        <dbReference type="Proteomes" id="UP001152888"/>
    </source>
</evidence>
<reference evidence="1" key="1">
    <citation type="submission" date="2022-03" db="EMBL/GenBank/DDBJ databases">
        <authorList>
            <person name="Sayadi A."/>
        </authorList>
    </citation>
    <scope>NUCLEOTIDE SEQUENCE</scope>
</reference>
<comment type="caution">
    <text evidence="1">The sequence shown here is derived from an EMBL/GenBank/DDBJ whole genome shotgun (WGS) entry which is preliminary data.</text>
</comment>
<gene>
    <name evidence="1" type="ORF">ACAOBT_LOCUS16137</name>
</gene>
<protein>
    <submittedName>
        <fullName evidence="1">Uncharacterized protein</fullName>
    </submittedName>
</protein>
<dbReference type="Proteomes" id="UP001152888">
    <property type="component" value="Unassembled WGS sequence"/>
</dbReference>
<dbReference type="EMBL" id="CAKOFQ010006958">
    <property type="protein sequence ID" value="CAH1984509.1"/>
    <property type="molecule type" value="Genomic_DNA"/>
</dbReference>
<organism evidence="1 2">
    <name type="scientific">Acanthoscelides obtectus</name>
    <name type="common">Bean weevil</name>
    <name type="synonym">Bruchus obtectus</name>
    <dbReference type="NCBI Taxonomy" id="200917"/>
    <lineage>
        <taxon>Eukaryota</taxon>
        <taxon>Metazoa</taxon>
        <taxon>Ecdysozoa</taxon>
        <taxon>Arthropoda</taxon>
        <taxon>Hexapoda</taxon>
        <taxon>Insecta</taxon>
        <taxon>Pterygota</taxon>
        <taxon>Neoptera</taxon>
        <taxon>Endopterygota</taxon>
        <taxon>Coleoptera</taxon>
        <taxon>Polyphaga</taxon>
        <taxon>Cucujiformia</taxon>
        <taxon>Chrysomeloidea</taxon>
        <taxon>Chrysomelidae</taxon>
        <taxon>Bruchinae</taxon>
        <taxon>Bruchini</taxon>
        <taxon>Acanthoscelides</taxon>
    </lineage>
</organism>
<proteinExistence type="predicted"/>
<keyword evidence="2" id="KW-1185">Reference proteome</keyword>
<sequence length="66" mass="7951">MLSIEKKYSFSESFFYPVLPNFYFLIVNKYKVEMDVSLKRSEIWLHFTTLSTGNAKCNIMWLQIFL</sequence>
<dbReference type="AlphaFoldDB" id="A0A9P0PI09"/>
<accession>A0A9P0PI09</accession>
<name>A0A9P0PI09_ACAOB</name>